<keyword evidence="4" id="KW-0804">Transcription</keyword>
<dbReference type="InterPro" id="IPR027417">
    <property type="entry name" value="P-loop_NTPase"/>
</dbReference>
<dbReference type="InterPro" id="IPR016032">
    <property type="entry name" value="Sig_transdc_resp-reg_C-effctor"/>
</dbReference>
<dbReference type="SMART" id="SM00862">
    <property type="entry name" value="Trans_reg_C"/>
    <property type="match status" value="1"/>
</dbReference>
<dbReference type="SUPFAM" id="SSF52540">
    <property type="entry name" value="P-loop containing nucleoside triphosphate hydrolases"/>
    <property type="match status" value="1"/>
</dbReference>
<dbReference type="PANTHER" id="PTHR35807">
    <property type="entry name" value="TRANSCRIPTIONAL REGULATOR REDD-RELATED"/>
    <property type="match status" value="1"/>
</dbReference>
<keyword evidence="3 5" id="KW-0238">DNA-binding</keyword>
<name>A0ABP9CRH6_9PSEU</name>
<dbReference type="InterPro" id="IPR003593">
    <property type="entry name" value="AAA+_ATPase"/>
</dbReference>
<evidence type="ECO:0000313" key="8">
    <source>
        <dbReference type="Proteomes" id="UP001500928"/>
    </source>
</evidence>
<proteinExistence type="inferred from homology"/>
<keyword evidence="2" id="KW-0805">Transcription regulation</keyword>
<dbReference type="Proteomes" id="UP001500928">
    <property type="component" value="Unassembled WGS sequence"/>
</dbReference>
<evidence type="ECO:0000256" key="5">
    <source>
        <dbReference type="PROSITE-ProRule" id="PRU01091"/>
    </source>
</evidence>
<dbReference type="CDD" id="cd15831">
    <property type="entry name" value="BTAD"/>
    <property type="match status" value="1"/>
</dbReference>
<comment type="caution">
    <text evidence="7">The sequence shown here is derived from an EMBL/GenBank/DDBJ whole genome shotgun (WGS) entry which is preliminary data.</text>
</comment>
<protein>
    <recommendedName>
        <fullName evidence="6">OmpR/PhoB-type domain-containing protein</fullName>
    </recommendedName>
</protein>
<feature type="DNA-binding region" description="OmpR/PhoB-type" evidence="5">
    <location>
        <begin position="1"/>
        <end position="104"/>
    </location>
</feature>
<evidence type="ECO:0000256" key="1">
    <source>
        <dbReference type="ARBA" id="ARBA00005820"/>
    </source>
</evidence>
<dbReference type="InterPro" id="IPR011990">
    <property type="entry name" value="TPR-like_helical_dom_sf"/>
</dbReference>
<dbReference type="Pfam" id="PF00486">
    <property type="entry name" value="Trans_reg_C"/>
    <property type="match status" value="1"/>
</dbReference>
<sequence length="1079" mass="112178">MEEGRPPVAIGVLGPLRATVDGAPADLGGPARRAVLARLALAAGQVVPTDRLLEDLAEGEPTRGALGVLQAHVSHLRRALEPGRAPRTPARVLVSAPPGYALRLDGPAALDAARATALVDRAREEPPAAAAATLREALALFRGPAYAEFLHLHWARAEAARLDELHLTARERLAAAELELGGHLDVVPALEGHVRAHPLREEGVRLLATALHRGGRTAEALDLLRGTRARLRDELGLDPGPALGRLEAAVLASPPPLPPARREAAPAVEVPLGRDAELARLDAASARVAAGAVELVLVAGEAGSGKTTLVDALAARRAGDGWTVSRGRCPEVDGAPPAWAWTEVLRELTGTGDEPDTPFARGRAVLDALDGAAPVLVTLDDLHRADDETLRLLRMVATGAGSRLLVVATHRPEEDVAALEATWAALATVVADRLALGGLDADAVGALLARHGLRTDAAAAAAVADRTGGNPLFVREVARLAAGSPGEGRAVPAGVRDVLRRRLRDLPGRSRAVLAHVALLGRAADVDVVVAVHAAGGGADAVGDDAEDEVLDGLESAVAAGVLVEADGARSVRFTHDLWREVVADEVPRLRRARRHARILEVLERHGAGPAELARHALAAGDVGAPDRVLAHVTAAAAATMARGAFRAAVALCRGGLAALGGTGGADVVVLRCALVAALAASGAGETAHAERATAVAAARAVGDPGLVARALTSLDAPMPWPVRGTGGRMAPLLDELLDPARPDGWRADDETRVRLLLALAREVEFLQPERAAAVAAEALERARALGHTRLRCSALNTAFLVNSQPEWWDTIEPVGREMLAVARDGGHADQRAEAHHLLFCAAVVRDDLAEARRQADAALAAATDGQLEMTLAFVGLHDAMLALTAGRTDAAEHTYAEEGRRLAAAGVPHAVVLVQVARFTLAMARGDTSPLLGALREIDAAFPHYVHDLLALALLDGGREDEARAVWAQRLPVPRDWSWGGLLTVQGLVAARLADRERAGEAYAALAPSAGRWGMSVTGILAFAPIDLVLARLAGVLGHPDDAVAAHLARAADVVGDTGPWRAQVEAERGLLAAAARR</sequence>
<dbReference type="Gene3D" id="3.40.50.300">
    <property type="entry name" value="P-loop containing nucleotide triphosphate hydrolases"/>
    <property type="match status" value="1"/>
</dbReference>
<keyword evidence="8" id="KW-1185">Reference proteome</keyword>
<dbReference type="EMBL" id="BAABHO010000089">
    <property type="protein sequence ID" value="GAA4813616.1"/>
    <property type="molecule type" value="Genomic_DNA"/>
</dbReference>
<evidence type="ECO:0000259" key="6">
    <source>
        <dbReference type="PROSITE" id="PS51755"/>
    </source>
</evidence>
<evidence type="ECO:0000256" key="3">
    <source>
        <dbReference type="ARBA" id="ARBA00023125"/>
    </source>
</evidence>
<dbReference type="InterPro" id="IPR036388">
    <property type="entry name" value="WH-like_DNA-bd_sf"/>
</dbReference>
<organism evidence="7 8">
    <name type="scientific">Actinomycetospora chlora</name>
    <dbReference type="NCBI Taxonomy" id="663608"/>
    <lineage>
        <taxon>Bacteria</taxon>
        <taxon>Bacillati</taxon>
        <taxon>Actinomycetota</taxon>
        <taxon>Actinomycetes</taxon>
        <taxon>Pseudonocardiales</taxon>
        <taxon>Pseudonocardiaceae</taxon>
        <taxon>Actinomycetospora</taxon>
    </lineage>
</organism>
<evidence type="ECO:0000313" key="7">
    <source>
        <dbReference type="EMBL" id="GAA4813616.1"/>
    </source>
</evidence>
<feature type="domain" description="OmpR/PhoB-type" evidence="6">
    <location>
        <begin position="1"/>
        <end position="104"/>
    </location>
</feature>
<dbReference type="InterPro" id="IPR051677">
    <property type="entry name" value="AfsR-DnrI-RedD_regulator"/>
</dbReference>
<dbReference type="Gene3D" id="1.10.10.10">
    <property type="entry name" value="Winged helix-like DNA-binding domain superfamily/Winged helix DNA-binding domain"/>
    <property type="match status" value="1"/>
</dbReference>
<dbReference type="InterPro" id="IPR041664">
    <property type="entry name" value="AAA_16"/>
</dbReference>
<dbReference type="Pfam" id="PF03704">
    <property type="entry name" value="BTAD"/>
    <property type="match status" value="1"/>
</dbReference>
<evidence type="ECO:0000256" key="4">
    <source>
        <dbReference type="ARBA" id="ARBA00023163"/>
    </source>
</evidence>
<gene>
    <name evidence="7" type="ORF">GCM10023200_59250</name>
</gene>
<dbReference type="InterPro" id="IPR001867">
    <property type="entry name" value="OmpR/PhoB-type_DNA-bd"/>
</dbReference>
<evidence type="ECO:0000256" key="2">
    <source>
        <dbReference type="ARBA" id="ARBA00023015"/>
    </source>
</evidence>
<dbReference type="SUPFAM" id="SSF48452">
    <property type="entry name" value="TPR-like"/>
    <property type="match status" value="1"/>
</dbReference>
<dbReference type="Gene3D" id="1.25.40.10">
    <property type="entry name" value="Tetratricopeptide repeat domain"/>
    <property type="match status" value="1"/>
</dbReference>
<dbReference type="SMART" id="SM01043">
    <property type="entry name" value="BTAD"/>
    <property type="match status" value="1"/>
</dbReference>
<dbReference type="PANTHER" id="PTHR35807:SF1">
    <property type="entry name" value="TRANSCRIPTIONAL REGULATOR REDD"/>
    <property type="match status" value="1"/>
</dbReference>
<dbReference type="RefSeq" id="WP_345425050.1">
    <property type="nucleotide sequence ID" value="NZ_BAABHO010000089.1"/>
</dbReference>
<dbReference type="SUPFAM" id="SSF46894">
    <property type="entry name" value="C-terminal effector domain of the bipartite response regulators"/>
    <property type="match status" value="1"/>
</dbReference>
<dbReference type="SMART" id="SM00382">
    <property type="entry name" value="AAA"/>
    <property type="match status" value="1"/>
</dbReference>
<dbReference type="Pfam" id="PF13191">
    <property type="entry name" value="AAA_16"/>
    <property type="match status" value="1"/>
</dbReference>
<dbReference type="PROSITE" id="PS51755">
    <property type="entry name" value="OMPR_PHOB"/>
    <property type="match status" value="1"/>
</dbReference>
<accession>A0ABP9CRH6</accession>
<dbReference type="InterPro" id="IPR005158">
    <property type="entry name" value="BTAD"/>
</dbReference>
<comment type="similarity">
    <text evidence="1">Belongs to the AfsR/DnrI/RedD regulatory family.</text>
</comment>
<reference evidence="8" key="1">
    <citation type="journal article" date="2019" name="Int. J. Syst. Evol. Microbiol.">
        <title>The Global Catalogue of Microorganisms (GCM) 10K type strain sequencing project: providing services to taxonomists for standard genome sequencing and annotation.</title>
        <authorList>
            <consortium name="The Broad Institute Genomics Platform"/>
            <consortium name="The Broad Institute Genome Sequencing Center for Infectious Disease"/>
            <person name="Wu L."/>
            <person name="Ma J."/>
        </authorList>
    </citation>
    <scope>NUCLEOTIDE SEQUENCE [LARGE SCALE GENOMIC DNA]</scope>
    <source>
        <strain evidence="8">JCM 17979</strain>
    </source>
</reference>